<dbReference type="GO" id="GO:0001771">
    <property type="term" value="P:immunological synapse formation"/>
    <property type="evidence" value="ECO:0007669"/>
    <property type="project" value="TreeGrafter"/>
</dbReference>
<keyword evidence="11" id="KW-1185">Reference proteome</keyword>
<evidence type="ECO:0000256" key="3">
    <source>
        <dbReference type="ARBA" id="ARBA00009214"/>
    </source>
</evidence>
<keyword evidence="4" id="KW-0964">Secreted</keyword>
<feature type="domain" description="MACPF" evidence="9">
    <location>
        <begin position="40"/>
        <end position="385"/>
    </location>
</feature>
<keyword evidence="6" id="KW-0472">Membrane</keyword>
<dbReference type="InterPro" id="IPR052784">
    <property type="entry name" value="Perforin-1_pore-forming"/>
</dbReference>
<dbReference type="AlphaFoldDB" id="A0A9Q1IGJ9"/>
<proteinExistence type="inferred from homology"/>
<sequence length="527" mass="58555">MPNLYGNIIDNLAAGLVGWAGVVSGESFSAEYAVFETEGTLEECQEAPFVPGHNLAGEGFDIVKLQHKGAYVIDLQTFLNPTNSCTLFENPLQGDQLQKLPLSVLDWRSFTSCKQELSSALLDTVTSVADSATDLIENDWTVGLGVEDLGDVTVGGSHSTAVEFATEASTVDKSVFTEHQLSCSHYSYRVSSNPPLSSEFRQHMRSLPQEYNPSTRHLYERFINTYGTHYIQQVRLGGRLTRLTSIRTCLATVNSHSASEVKDCLNTGLSVGLGFLEASATTSQCKSLLENHDSQTGSQLSYLNHVTEVLGGQKWLGEVSLFKNDSVTFRRWLTSLKDAPDIVSYSLFPVHELVPDAVVGGNVKTAVKHYLRENGIEKDGPAQQCFGQPNLSSECCPLQPMRGRLQVTVRNAWGLDGDFWNKPDPYVKFWYGPHFHQTHYIKSEDNPHWNSVYNLGHVEANHELIFEVWDKDLNFDDHLGTCRTRLQEGSHTGSCNMRKGGFAYSYTLTCDTQLSGYQCAKYKPAPH</sequence>
<evidence type="ECO:0000256" key="5">
    <source>
        <dbReference type="ARBA" id="ARBA00022852"/>
    </source>
</evidence>
<dbReference type="GO" id="GO:0051607">
    <property type="term" value="P:defense response to virus"/>
    <property type="evidence" value="ECO:0007669"/>
    <property type="project" value="TreeGrafter"/>
</dbReference>
<dbReference type="OrthoDB" id="1366754at2759"/>
<dbReference type="PANTHER" id="PTHR46096:SF1">
    <property type="entry name" value="PERFORIN 1.5"/>
    <property type="match status" value="1"/>
</dbReference>
<organism evidence="10 11">
    <name type="scientific">Synaphobranchus kaupii</name>
    <name type="common">Kaup's arrowtooth eel</name>
    <dbReference type="NCBI Taxonomy" id="118154"/>
    <lineage>
        <taxon>Eukaryota</taxon>
        <taxon>Metazoa</taxon>
        <taxon>Chordata</taxon>
        <taxon>Craniata</taxon>
        <taxon>Vertebrata</taxon>
        <taxon>Euteleostomi</taxon>
        <taxon>Actinopterygii</taxon>
        <taxon>Neopterygii</taxon>
        <taxon>Teleostei</taxon>
        <taxon>Anguilliformes</taxon>
        <taxon>Synaphobranchidae</taxon>
        <taxon>Synaphobranchus</taxon>
    </lineage>
</organism>
<dbReference type="SUPFAM" id="SSF53659">
    <property type="entry name" value="Isocitrate/Isopropylmalate dehydrogenase-like"/>
    <property type="match status" value="1"/>
</dbReference>
<dbReference type="SMART" id="SM00457">
    <property type="entry name" value="MACPF"/>
    <property type="match status" value="1"/>
</dbReference>
<dbReference type="InterPro" id="IPR020863">
    <property type="entry name" value="MACPF_CS"/>
</dbReference>
<gene>
    <name evidence="10" type="ORF">SKAU_G00355470</name>
</gene>
<dbReference type="GO" id="GO:0016020">
    <property type="term" value="C:membrane"/>
    <property type="evidence" value="ECO:0007669"/>
    <property type="project" value="UniProtKB-SubCell"/>
</dbReference>
<evidence type="ECO:0000256" key="4">
    <source>
        <dbReference type="ARBA" id="ARBA00022525"/>
    </source>
</evidence>
<dbReference type="PANTHER" id="PTHR46096">
    <property type="entry name" value="PERFORIN-1"/>
    <property type="match status" value="1"/>
</dbReference>
<comment type="caution">
    <text evidence="10">The sequence shown here is derived from an EMBL/GenBank/DDBJ whole genome shotgun (WGS) entry which is preliminary data.</text>
</comment>
<dbReference type="InterPro" id="IPR020864">
    <property type="entry name" value="MACPF"/>
</dbReference>
<dbReference type="Pfam" id="PF00168">
    <property type="entry name" value="C2"/>
    <property type="match status" value="1"/>
</dbReference>
<evidence type="ECO:0008006" key="12">
    <source>
        <dbReference type="Google" id="ProtNLM"/>
    </source>
</evidence>
<evidence type="ECO:0000256" key="6">
    <source>
        <dbReference type="ARBA" id="ARBA00023136"/>
    </source>
</evidence>
<dbReference type="GO" id="GO:0022829">
    <property type="term" value="F:wide pore channel activity"/>
    <property type="evidence" value="ECO:0007669"/>
    <property type="project" value="TreeGrafter"/>
</dbReference>
<dbReference type="InterPro" id="IPR035892">
    <property type="entry name" value="C2_domain_sf"/>
</dbReference>
<dbReference type="Pfam" id="PF01823">
    <property type="entry name" value="MACPF"/>
    <property type="match status" value="1"/>
</dbReference>
<dbReference type="SMART" id="SM00239">
    <property type="entry name" value="C2"/>
    <property type="match status" value="1"/>
</dbReference>
<dbReference type="SUPFAM" id="SSF49562">
    <property type="entry name" value="C2 domain (Calcium/lipid-binding domain, CaLB)"/>
    <property type="match status" value="1"/>
</dbReference>
<evidence type="ECO:0000256" key="7">
    <source>
        <dbReference type="ARBA" id="ARBA00023157"/>
    </source>
</evidence>
<accession>A0A9Q1IGJ9</accession>
<dbReference type="Proteomes" id="UP001152622">
    <property type="component" value="Chromosome 17"/>
</dbReference>
<dbReference type="GO" id="GO:0001913">
    <property type="term" value="P:T cell mediated cytotoxicity"/>
    <property type="evidence" value="ECO:0007669"/>
    <property type="project" value="TreeGrafter"/>
</dbReference>
<dbReference type="Gene3D" id="3.40.718.10">
    <property type="entry name" value="Isopropylmalate Dehydrogenase"/>
    <property type="match status" value="1"/>
</dbReference>
<feature type="domain" description="C2" evidence="8">
    <location>
        <begin position="385"/>
        <end position="499"/>
    </location>
</feature>
<evidence type="ECO:0000259" key="8">
    <source>
        <dbReference type="PROSITE" id="PS50004"/>
    </source>
</evidence>
<evidence type="ECO:0000256" key="1">
    <source>
        <dbReference type="ARBA" id="ARBA00004370"/>
    </source>
</evidence>
<dbReference type="PROSITE" id="PS51412">
    <property type="entry name" value="MACPF_2"/>
    <property type="match status" value="1"/>
</dbReference>
<evidence type="ECO:0000256" key="2">
    <source>
        <dbReference type="ARBA" id="ARBA00004613"/>
    </source>
</evidence>
<comment type="subcellular location">
    <subcellularLocation>
        <location evidence="1">Membrane</location>
    </subcellularLocation>
    <subcellularLocation>
        <location evidence="2">Secreted</location>
    </subcellularLocation>
</comment>
<dbReference type="GO" id="GO:0005576">
    <property type="term" value="C:extracellular region"/>
    <property type="evidence" value="ECO:0007669"/>
    <property type="project" value="UniProtKB-SubCell"/>
</dbReference>
<dbReference type="EMBL" id="JAINUF010000017">
    <property type="protein sequence ID" value="KAJ8338761.1"/>
    <property type="molecule type" value="Genomic_DNA"/>
</dbReference>
<dbReference type="PROSITE" id="PS50004">
    <property type="entry name" value="C2"/>
    <property type="match status" value="1"/>
</dbReference>
<dbReference type="InterPro" id="IPR000008">
    <property type="entry name" value="C2_dom"/>
</dbReference>
<evidence type="ECO:0000313" key="10">
    <source>
        <dbReference type="EMBL" id="KAJ8338761.1"/>
    </source>
</evidence>
<protein>
    <recommendedName>
        <fullName evidence="12">Perforin-1-like</fullName>
    </recommendedName>
</protein>
<dbReference type="Gene3D" id="2.60.40.150">
    <property type="entry name" value="C2 domain"/>
    <property type="match status" value="1"/>
</dbReference>
<comment type="similarity">
    <text evidence="3">Belongs to the complement C6/C7/C8/C9 family.</text>
</comment>
<evidence type="ECO:0000313" key="11">
    <source>
        <dbReference type="Proteomes" id="UP001152622"/>
    </source>
</evidence>
<evidence type="ECO:0000259" key="9">
    <source>
        <dbReference type="PROSITE" id="PS51412"/>
    </source>
</evidence>
<reference evidence="10" key="1">
    <citation type="journal article" date="2023" name="Science">
        <title>Genome structures resolve the early diversification of teleost fishes.</title>
        <authorList>
            <person name="Parey E."/>
            <person name="Louis A."/>
            <person name="Montfort J."/>
            <person name="Bouchez O."/>
            <person name="Roques C."/>
            <person name="Iampietro C."/>
            <person name="Lluch J."/>
            <person name="Castinel A."/>
            <person name="Donnadieu C."/>
            <person name="Desvignes T."/>
            <person name="Floi Bucao C."/>
            <person name="Jouanno E."/>
            <person name="Wen M."/>
            <person name="Mejri S."/>
            <person name="Dirks R."/>
            <person name="Jansen H."/>
            <person name="Henkel C."/>
            <person name="Chen W.J."/>
            <person name="Zahm M."/>
            <person name="Cabau C."/>
            <person name="Klopp C."/>
            <person name="Thompson A.W."/>
            <person name="Robinson-Rechavi M."/>
            <person name="Braasch I."/>
            <person name="Lecointre G."/>
            <person name="Bobe J."/>
            <person name="Postlethwait J.H."/>
            <person name="Berthelot C."/>
            <person name="Roest Crollius H."/>
            <person name="Guiguen Y."/>
        </authorList>
    </citation>
    <scope>NUCLEOTIDE SEQUENCE</scope>
    <source>
        <strain evidence="10">WJC10195</strain>
    </source>
</reference>
<dbReference type="GO" id="GO:0031640">
    <property type="term" value="P:killing of cells of another organism"/>
    <property type="evidence" value="ECO:0007669"/>
    <property type="project" value="UniProtKB-KW"/>
</dbReference>
<dbReference type="PROSITE" id="PS00279">
    <property type="entry name" value="MACPF_1"/>
    <property type="match status" value="1"/>
</dbReference>
<name>A0A9Q1IGJ9_SYNKA</name>
<keyword evidence="5" id="KW-0204">Cytolysis</keyword>
<keyword evidence="7" id="KW-1015">Disulfide bond</keyword>